<comment type="caution">
    <text evidence="1">The sequence shown here is derived from an EMBL/GenBank/DDBJ whole genome shotgun (WGS) entry which is preliminary data.</text>
</comment>
<evidence type="ECO:0000313" key="1">
    <source>
        <dbReference type="EMBL" id="MBV0934657.1"/>
    </source>
</evidence>
<sequence length="209" mass="22881">MKREITVLVHGFNKSKSDMSYVEAGLKSAGFEVLAVSLPTTFCSLEQCRNSLYLQIKEIVDNADTVNYVAHSMGGLITRSFIDFVGQTNVGKCVFIATPHGGSKLASIASGIPFYSAIFKPIKDLETGLRYISFKSPKKFKIGVIAGCKNNGVIGRLFMSKESDGRVEVISVKANDMDDFVIVPFGHANIHQNNETLLLVKKFLSTGEF</sequence>
<dbReference type="Proteomes" id="UP000755551">
    <property type="component" value="Unassembled WGS sequence"/>
</dbReference>
<name>A0ABS6MEB3_9GAMM</name>
<accession>A0ABS6MEB3</accession>
<evidence type="ECO:0000313" key="2">
    <source>
        <dbReference type="Proteomes" id="UP000755551"/>
    </source>
</evidence>
<evidence type="ECO:0008006" key="3">
    <source>
        <dbReference type="Google" id="ProtNLM"/>
    </source>
</evidence>
<reference evidence="1 2" key="1">
    <citation type="submission" date="2021-06" db="EMBL/GenBank/DDBJ databases">
        <title>Bacterium isolated from marine sediment.</title>
        <authorList>
            <person name="Zhu K.-L."/>
            <person name="Du Z.-J."/>
            <person name="Liang Q.-Y."/>
        </authorList>
    </citation>
    <scope>NUCLEOTIDE SEQUENCE [LARGE SCALE GENOMIC DNA]</scope>
    <source>
        <strain evidence="1 2">A346</strain>
    </source>
</reference>
<dbReference type="PANTHER" id="PTHR37946">
    <property type="entry name" value="SLL1969 PROTEIN"/>
    <property type="match status" value="1"/>
</dbReference>
<protein>
    <recommendedName>
        <fullName evidence="3">Alpha/beta hydrolase</fullName>
    </recommendedName>
</protein>
<dbReference type="EMBL" id="JAHQZT010000031">
    <property type="protein sequence ID" value="MBV0934657.1"/>
    <property type="molecule type" value="Genomic_DNA"/>
</dbReference>
<organism evidence="1 2">
    <name type="scientific">Marinobacterium weihaiense</name>
    <dbReference type="NCBI Taxonomy" id="2851016"/>
    <lineage>
        <taxon>Bacteria</taxon>
        <taxon>Pseudomonadati</taxon>
        <taxon>Pseudomonadota</taxon>
        <taxon>Gammaproteobacteria</taxon>
        <taxon>Oceanospirillales</taxon>
        <taxon>Oceanospirillaceae</taxon>
        <taxon>Marinobacterium</taxon>
    </lineage>
</organism>
<keyword evidence="2" id="KW-1185">Reference proteome</keyword>
<gene>
    <name evidence="1" type="ORF">KTN04_15060</name>
</gene>
<dbReference type="PANTHER" id="PTHR37946:SF1">
    <property type="entry name" value="SLL1969 PROTEIN"/>
    <property type="match status" value="1"/>
</dbReference>
<dbReference type="Pfam" id="PF02089">
    <property type="entry name" value="Palm_thioest"/>
    <property type="match status" value="1"/>
</dbReference>
<proteinExistence type="predicted"/>
<dbReference type="RefSeq" id="WP_217336062.1">
    <property type="nucleotide sequence ID" value="NZ_JAHQZT010000031.1"/>
</dbReference>